<dbReference type="GO" id="GO:0016020">
    <property type="term" value="C:membrane"/>
    <property type="evidence" value="ECO:0007669"/>
    <property type="project" value="UniProtKB-SubCell"/>
</dbReference>
<keyword evidence="22" id="KW-1185">Reference proteome</keyword>
<keyword evidence="5" id="KW-0645">Protease</keyword>
<evidence type="ECO:0000259" key="20">
    <source>
        <dbReference type="PROSITE" id="PS50157"/>
    </source>
</evidence>
<feature type="domain" description="C2H2-type" evidence="20">
    <location>
        <begin position="754"/>
        <end position="782"/>
    </location>
</feature>
<feature type="domain" description="C2H2-type" evidence="20">
    <location>
        <begin position="811"/>
        <end position="839"/>
    </location>
</feature>
<keyword evidence="10" id="KW-0106">Calcium</keyword>
<comment type="similarity">
    <text evidence="3">Belongs to the peptidase M28 family. M28B subfamily.</text>
</comment>
<evidence type="ECO:0000256" key="18">
    <source>
        <dbReference type="PROSITE-ProRule" id="PRU00042"/>
    </source>
</evidence>
<evidence type="ECO:0000256" key="6">
    <source>
        <dbReference type="ARBA" id="ARBA00022692"/>
    </source>
</evidence>
<dbReference type="Pfam" id="PF02225">
    <property type="entry name" value="PA"/>
    <property type="match status" value="1"/>
</dbReference>
<keyword evidence="6 19" id="KW-0812">Transmembrane</keyword>
<evidence type="ECO:0000256" key="11">
    <source>
        <dbReference type="ARBA" id="ARBA00022968"/>
    </source>
</evidence>
<dbReference type="Pfam" id="PF04389">
    <property type="entry name" value="Peptidase_M28"/>
    <property type="match status" value="1"/>
</dbReference>
<dbReference type="SUPFAM" id="SSF52025">
    <property type="entry name" value="PA domain"/>
    <property type="match status" value="1"/>
</dbReference>
<dbReference type="AlphaFoldDB" id="A0A8B6F6V4"/>
<reference evidence="21" key="1">
    <citation type="submission" date="2018-11" db="EMBL/GenBank/DDBJ databases">
        <authorList>
            <person name="Alioto T."/>
            <person name="Alioto T."/>
        </authorList>
    </citation>
    <scope>NUCLEOTIDE SEQUENCE</scope>
</reference>
<evidence type="ECO:0000256" key="4">
    <source>
        <dbReference type="ARBA" id="ARBA00022645"/>
    </source>
</evidence>
<evidence type="ECO:0000256" key="9">
    <source>
        <dbReference type="ARBA" id="ARBA00022833"/>
    </source>
</evidence>
<organism evidence="21 22">
    <name type="scientific">Mytilus galloprovincialis</name>
    <name type="common">Mediterranean mussel</name>
    <dbReference type="NCBI Taxonomy" id="29158"/>
    <lineage>
        <taxon>Eukaryota</taxon>
        <taxon>Metazoa</taxon>
        <taxon>Spiralia</taxon>
        <taxon>Lophotrochozoa</taxon>
        <taxon>Mollusca</taxon>
        <taxon>Bivalvia</taxon>
        <taxon>Autobranchia</taxon>
        <taxon>Pteriomorphia</taxon>
        <taxon>Mytilida</taxon>
        <taxon>Mytiloidea</taxon>
        <taxon>Mytilidae</taxon>
        <taxon>Mytilinae</taxon>
        <taxon>Mytilus</taxon>
    </lineage>
</organism>
<dbReference type="Gene3D" id="3.30.160.60">
    <property type="entry name" value="Classic Zinc Finger"/>
    <property type="match status" value="3"/>
</dbReference>
<evidence type="ECO:0000313" key="22">
    <source>
        <dbReference type="Proteomes" id="UP000596742"/>
    </source>
</evidence>
<evidence type="ECO:0000256" key="2">
    <source>
        <dbReference type="ARBA" id="ARBA00004606"/>
    </source>
</evidence>
<evidence type="ECO:0000256" key="1">
    <source>
        <dbReference type="ARBA" id="ARBA00001947"/>
    </source>
</evidence>
<feature type="domain" description="C2H2-type" evidence="20">
    <location>
        <begin position="783"/>
        <end position="805"/>
    </location>
</feature>
<comment type="subcellular location">
    <subcellularLocation>
        <location evidence="2">Membrane</location>
        <topology evidence="2">Single-pass type II membrane protein</topology>
    </subcellularLocation>
</comment>
<dbReference type="GO" id="GO:0006508">
    <property type="term" value="P:proteolysis"/>
    <property type="evidence" value="ECO:0007669"/>
    <property type="project" value="UniProtKB-KW"/>
</dbReference>
<evidence type="ECO:0000256" key="16">
    <source>
        <dbReference type="ARBA" id="ARBA00052003"/>
    </source>
</evidence>
<dbReference type="SUPFAM" id="SSF57184">
    <property type="entry name" value="Growth factor receptor domain"/>
    <property type="match status" value="1"/>
</dbReference>
<keyword evidence="11" id="KW-0735">Signal-anchor</keyword>
<evidence type="ECO:0000256" key="12">
    <source>
        <dbReference type="ARBA" id="ARBA00022989"/>
    </source>
</evidence>
<evidence type="ECO:0000256" key="8">
    <source>
        <dbReference type="ARBA" id="ARBA00022801"/>
    </source>
</evidence>
<keyword evidence="8 21" id="KW-0378">Hydrolase</keyword>
<keyword evidence="13" id="KW-0482">Metalloprotease</keyword>
<dbReference type="Pfam" id="PF00096">
    <property type="entry name" value="zf-C2H2"/>
    <property type="match status" value="3"/>
</dbReference>
<comment type="catalytic activity">
    <reaction evidence="16">
        <text>Release of an unsubstituted, C-terminal glutamyl residue, typically from Ac-Asp-Glu or folylpoly-gamma-glutamates.</text>
        <dbReference type="EC" id="3.4.17.21"/>
    </reaction>
</comment>
<dbReference type="InterPro" id="IPR039373">
    <property type="entry name" value="Peptidase_M28B"/>
</dbReference>
<keyword evidence="15" id="KW-0325">Glycoprotein</keyword>
<keyword evidence="18" id="KW-0863">Zinc-finger</keyword>
<evidence type="ECO:0000313" key="21">
    <source>
        <dbReference type="EMBL" id="VDI45654.1"/>
    </source>
</evidence>
<dbReference type="Gene3D" id="3.50.30.30">
    <property type="match status" value="1"/>
</dbReference>
<dbReference type="GO" id="GO:0008270">
    <property type="term" value="F:zinc ion binding"/>
    <property type="evidence" value="ECO:0007669"/>
    <property type="project" value="UniProtKB-KW"/>
</dbReference>
<gene>
    <name evidence="21" type="ORF">MGAL_10B023107</name>
</gene>
<feature type="transmembrane region" description="Helical" evidence="19">
    <location>
        <begin position="83"/>
        <end position="106"/>
    </location>
</feature>
<proteinExistence type="inferred from homology"/>
<dbReference type="PROSITE" id="PS00028">
    <property type="entry name" value="ZINC_FINGER_C2H2_1"/>
    <property type="match status" value="4"/>
</dbReference>
<dbReference type="CDD" id="cd08022">
    <property type="entry name" value="M28_PSMA_like"/>
    <property type="match status" value="1"/>
</dbReference>
<feature type="domain" description="C2H2-type" evidence="20">
    <location>
        <begin position="871"/>
        <end position="895"/>
    </location>
</feature>
<evidence type="ECO:0000256" key="19">
    <source>
        <dbReference type="SAM" id="Phobius"/>
    </source>
</evidence>
<dbReference type="InterPro" id="IPR046450">
    <property type="entry name" value="PA_dom_sf"/>
</dbReference>
<keyword evidence="9" id="KW-0862">Zinc</keyword>
<dbReference type="PANTHER" id="PTHR10404:SF77">
    <property type="entry name" value="GLUTAMATE CARBOXYPEPTIDASE 2 HOMOLOG"/>
    <property type="match status" value="1"/>
</dbReference>
<dbReference type="Proteomes" id="UP000596742">
    <property type="component" value="Unassembled WGS sequence"/>
</dbReference>
<dbReference type="CDD" id="cd02121">
    <property type="entry name" value="PA_GCPII_like"/>
    <property type="match status" value="1"/>
</dbReference>
<dbReference type="InterPro" id="IPR003137">
    <property type="entry name" value="PA_domain"/>
</dbReference>
<sequence length="895" mass="100611">MYYALNGICQECAPGTYRYLEDNENHCKKCKNGYFGKFCAYNCNCDTSCETVDGTCKCESGIVECNKKGDEADPSHGPDRNNYVAVIVPVLLVLFLMLLVCTVSWIRCSGMNISSGKEVLGILIGRYALCKTDKSVDANNKVTPAWDNLSPYYLKDGDPAIREELMNSIDANNIRQYLKGLSENPHLAGTPADRKQAKELEKFWKDNGMDEVFITPYDVLLSYPNTTDESIMNQIQILNGSGDIQYASPLYEDILDPSENKSNVVPPFNAYSAPGIVNSESELIYVNYGRVEDYRYLEDNTSVNVSGKIVIARYDKIFRGDKVQQATRHGAIGIIIYSDPADYSNGQTKDVYPHSIWLPPSGTQRGTVKKTDGDPLTPGYPATETAYRLGENDPSMNLPTIPVHPIGYGIARELFDKMTGTANLPASWRGAMNVTYRIGGPLNKKDWKVRMRISTSNKKRTIHNVFGIIRGDIEPDRYVLMGNHRDAWVFGAIDPSSGTAVMKEISRVMGNLVKSKKWRPRRSIIFCSWGGEEYGLIGSNEWVEQFVKNLQTRSVAYVNVDIAVGGNYSLSVAASPLLNSVIYNITKKMPSPDMQNTYSSLYLKWAHDHPDEDDITKPSIDVAGSGSDFAPFVQLAGVPICDISYSTKTGGYPLYHSKYETFNVVDKLMDPGFKLVCTQSKIWVYSSTKMVDSFIVNALDESLEVEEEEVETEPSFMHCCTFCSYSSKYKQNVKRHTQNAHAPNNAETKHFTMYLCDQCGMVFKTASGLNIHYKGKHTQEFRFKCKVCDRGFNTLWNYRGHITTHEPVLRHRCDVCDKTFAYKETLKQHITSVHTNETSIIICSKEGCGASCNSQKSLKEHFLAVHGGRELKCDLCGKSYKWRSSLRYHKEHVHC</sequence>
<evidence type="ECO:0000256" key="3">
    <source>
        <dbReference type="ARBA" id="ARBA00005634"/>
    </source>
</evidence>
<dbReference type="GO" id="GO:0004181">
    <property type="term" value="F:metallocarboxypeptidase activity"/>
    <property type="evidence" value="ECO:0007669"/>
    <property type="project" value="UniProtKB-EC"/>
</dbReference>
<dbReference type="Gene3D" id="3.40.630.10">
    <property type="entry name" value="Zn peptidases"/>
    <property type="match status" value="1"/>
</dbReference>
<keyword evidence="7" id="KW-0479">Metal-binding</keyword>
<protein>
    <recommendedName>
        <fullName evidence="17">glutamate carboxypeptidase II</fullName>
        <ecNumber evidence="17">3.4.17.21</ecNumber>
    </recommendedName>
</protein>
<dbReference type="InterPro" id="IPR036236">
    <property type="entry name" value="Znf_C2H2_sf"/>
</dbReference>
<evidence type="ECO:0000256" key="13">
    <source>
        <dbReference type="ARBA" id="ARBA00023049"/>
    </source>
</evidence>
<accession>A0A8B6F6V4</accession>
<dbReference type="OrthoDB" id="5841748at2759"/>
<evidence type="ECO:0000256" key="14">
    <source>
        <dbReference type="ARBA" id="ARBA00023136"/>
    </source>
</evidence>
<dbReference type="FunFam" id="3.40.630.10:FF:000009">
    <property type="entry name" value="N-acetylated-alpha-linked acidic dipeptidase 2"/>
    <property type="match status" value="1"/>
</dbReference>
<keyword evidence="4 21" id="KW-0121">Carboxypeptidase</keyword>
<dbReference type="InterPro" id="IPR009030">
    <property type="entry name" value="Growth_fac_rcpt_cys_sf"/>
</dbReference>
<dbReference type="EMBL" id="UYJE01006401">
    <property type="protein sequence ID" value="VDI45654.1"/>
    <property type="molecule type" value="Genomic_DNA"/>
</dbReference>
<dbReference type="InterPro" id="IPR007484">
    <property type="entry name" value="Peptidase_M28"/>
</dbReference>
<name>A0A8B6F6V4_MYTGA</name>
<dbReference type="PANTHER" id="PTHR10404">
    <property type="entry name" value="N-ACETYLATED-ALPHA-LINKED ACIDIC DIPEPTIDASE"/>
    <property type="match status" value="1"/>
</dbReference>
<evidence type="ECO:0000256" key="7">
    <source>
        <dbReference type="ARBA" id="ARBA00022723"/>
    </source>
</evidence>
<comment type="cofactor">
    <cofactor evidence="1">
        <name>Zn(2+)</name>
        <dbReference type="ChEBI" id="CHEBI:29105"/>
    </cofactor>
</comment>
<dbReference type="SMART" id="SM00355">
    <property type="entry name" value="ZnF_C2H2"/>
    <property type="match status" value="6"/>
</dbReference>
<comment type="caution">
    <text evidence="21">The sequence shown here is derived from an EMBL/GenBank/DDBJ whole genome shotgun (WGS) entry which is preliminary data.</text>
</comment>
<evidence type="ECO:0000256" key="5">
    <source>
        <dbReference type="ARBA" id="ARBA00022670"/>
    </source>
</evidence>
<evidence type="ECO:0000256" key="15">
    <source>
        <dbReference type="ARBA" id="ARBA00023180"/>
    </source>
</evidence>
<dbReference type="SUPFAM" id="SSF53187">
    <property type="entry name" value="Zn-dependent exopeptidases"/>
    <property type="match status" value="1"/>
</dbReference>
<evidence type="ECO:0000256" key="10">
    <source>
        <dbReference type="ARBA" id="ARBA00022837"/>
    </source>
</evidence>
<dbReference type="PROSITE" id="PS50157">
    <property type="entry name" value="ZINC_FINGER_C2H2_2"/>
    <property type="match status" value="4"/>
</dbReference>
<keyword evidence="12 19" id="KW-1133">Transmembrane helix</keyword>
<evidence type="ECO:0000256" key="17">
    <source>
        <dbReference type="ARBA" id="ARBA00066561"/>
    </source>
</evidence>
<dbReference type="SUPFAM" id="SSF57667">
    <property type="entry name" value="beta-beta-alpha zinc fingers"/>
    <property type="match status" value="3"/>
</dbReference>
<dbReference type="EC" id="3.4.17.21" evidence="17"/>
<keyword evidence="14 19" id="KW-0472">Membrane</keyword>
<dbReference type="FunFam" id="3.50.30.30:FF:000002">
    <property type="entry name" value="N-acetylated-alpha-linked acidic dipeptidase 2"/>
    <property type="match status" value="1"/>
</dbReference>
<dbReference type="InterPro" id="IPR013087">
    <property type="entry name" value="Znf_C2H2_type"/>
</dbReference>